<comment type="function">
    <text evidence="1">Accumulates harmlessly in the cytoplasmic membrane until it reaches a critical concentration that triggers the formation of micron-scale pores (holes) causing host cell membrane disruption and endolysin escape into the periplasmic space. Determines the precise timing of host cell lysis. Participates with the endolysin protein in the sequential events which lead to the programmed host cell lysis releasing the mature viral particles from the host cell.</text>
</comment>
<dbReference type="GO" id="GO:0016020">
    <property type="term" value="C:membrane"/>
    <property type="evidence" value="ECO:0007669"/>
    <property type="project" value="UniProtKB-UniRule"/>
</dbReference>
<keyword evidence="3" id="KW-1185">Reference proteome</keyword>
<dbReference type="GO" id="GO:0020002">
    <property type="term" value="C:host cell plasma membrane"/>
    <property type="evidence" value="ECO:0007669"/>
    <property type="project" value="UniProtKB-SubCell"/>
</dbReference>
<evidence type="ECO:0000313" key="2">
    <source>
        <dbReference type="EMBL" id="QGJ88763.1"/>
    </source>
</evidence>
<organism evidence="2 3">
    <name type="scientific">Mycobacterium phage Yecey3</name>
    <dbReference type="NCBI Taxonomy" id="2656617"/>
    <lineage>
        <taxon>Viruses</taxon>
        <taxon>Duplodnaviria</taxon>
        <taxon>Heunggongvirae</taxon>
        <taxon>Uroviricota</taxon>
        <taxon>Caudoviricetes</taxon>
        <taxon>Yeceytrevirus</taxon>
        <taxon>Yeceytrevirus yecey3</taxon>
    </lineage>
</organism>
<comment type="subcellular location">
    <subcellularLocation>
        <location evidence="1">Host cell inner membrane</location>
    </subcellularLocation>
</comment>
<keyword evidence="1" id="KW-0204">Cytolysis</keyword>
<dbReference type="Proteomes" id="UP000423725">
    <property type="component" value="Segment"/>
</dbReference>
<keyword evidence="1" id="KW-1043">Host membrane</keyword>
<proteinExistence type="inferred from homology"/>
<keyword evidence="1" id="KW-0578">Host cell lysis by virus</keyword>
<keyword evidence="1" id="KW-1032">Host cell membrane</keyword>
<reference evidence="2 3" key="1">
    <citation type="submission" date="2019-10" db="EMBL/GenBank/DDBJ databases">
        <authorList>
            <person name="Curtis N."/>
            <person name="Kistler A.L."/>
            <person name="Garlena R.A."/>
            <person name="Russell D.A."/>
            <person name="Pope W.H."/>
            <person name="Jacobs-Sera D."/>
            <person name="Hatfull G.F."/>
        </authorList>
    </citation>
    <scope>NUCLEOTIDE SEQUENCE [LARGE SCALE GENOMIC DNA]</scope>
</reference>
<comment type="subunit">
    <text evidence="1">Homomultimer. Self-associates to form a pore.</text>
</comment>
<keyword evidence="1" id="KW-1030">Host cell inner membrane</keyword>
<dbReference type="EMBL" id="MN585979">
    <property type="protein sequence ID" value="QGJ88763.1"/>
    <property type="molecule type" value="Genomic_DNA"/>
</dbReference>
<keyword evidence="1" id="KW-1188">Viral release from host cell</keyword>
<comment type="domain">
    <text evidence="1">The coiled coil region is required for host cell lysis and for cytotoxic activity. The C-terminus determines the size of the hole.</text>
</comment>
<keyword evidence="1" id="KW-1133">Transmembrane helix</keyword>
<dbReference type="GO" id="GO:0140911">
    <property type="term" value="F:pore-forming activity"/>
    <property type="evidence" value="ECO:0007669"/>
    <property type="project" value="UniProtKB-UniRule"/>
</dbReference>
<dbReference type="Pfam" id="PF16081">
    <property type="entry name" value="Phage_holin_7_1"/>
    <property type="match status" value="1"/>
</dbReference>
<evidence type="ECO:0000313" key="3">
    <source>
        <dbReference type="Proteomes" id="UP000423725"/>
    </source>
</evidence>
<sequence length="127" mass="12896">MTPKIRQSLYLVGTIVSGIVGIALVWGGIDAGAAANIDQIITGLGALVGGGANAAAATKVASQRKDGTFETATPIEQAINAIPVVVAQANEAKANLEKLREAATEAIEDLPVFGKDAADALNSLPRF</sequence>
<keyword evidence="1" id="KW-0812">Transmembrane</keyword>
<evidence type="ECO:0000256" key="1">
    <source>
        <dbReference type="HAMAP-Rule" id="MF_04168"/>
    </source>
</evidence>
<dbReference type="GO" id="GO:0031640">
    <property type="term" value="P:killing of cells of another organism"/>
    <property type="evidence" value="ECO:0007669"/>
    <property type="project" value="UniProtKB-KW"/>
</dbReference>
<gene>
    <name evidence="2" type="primary">11</name>
    <name evidence="2" type="ORF">SEA_YECEY3_11</name>
</gene>
<dbReference type="RefSeq" id="YP_010061436.1">
    <property type="nucleotide sequence ID" value="NC_054783.1"/>
</dbReference>
<keyword evidence="1" id="KW-0472">Membrane</keyword>
<protein>
    <recommendedName>
        <fullName evidence="1">Holin</fullName>
    </recommendedName>
</protein>
<dbReference type="GeneID" id="64871054"/>
<dbReference type="HAMAP" id="MF_04168">
    <property type="entry name" value="HOLIN_D29"/>
    <property type="match status" value="1"/>
</dbReference>
<dbReference type="KEGG" id="vg:64871054"/>
<accession>A0A649VAG3</accession>
<feature type="transmembrane region" description="Helical" evidence="1">
    <location>
        <begin position="9"/>
        <end position="29"/>
    </location>
</feature>
<dbReference type="InterPro" id="IPR032121">
    <property type="entry name" value="Myco_phage_holin"/>
</dbReference>
<comment type="similarity">
    <text evidence="1">Belongs to the D29 holin family.</text>
</comment>
<comment type="caution">
    <text evidence="1">Lacks conserved residue(s) required for the propagation of feature annotation.</text>
</comment>
<name>A0A649VAG3_9CAUD</name>